<gene>
    <name evidence="1" type="ORF">METHB2_70091</name>
</gene>
<evidence type="ECO:0000313" key="2">
    <source>
        <dbReference type="Proteomes" id="UP000494216"/>
    </source>
</evidence>
<name>A0A8S0X367_9GAMM</name>
<protein>
    <submittedName>
        <fullName evidence="1">Uncharacterized protein</fullName>
    </submittedName>
</protein>
<evidence type="ECO:0000313" key="1">
    <source>
        <dbReference type="EMBL" id="CAA9892484.1"/>
    </source>
</evidence>
<dbReference type="Proteomes" id="UP000494216">
    <property type="component" value="Unassembled WGS sequence"/>
</dbReference>
<dbReference type="EMBL" id="CADCXN010000102">
    <property type="protein sequence ID" value="CAA9892484.1"/>
    <property type="molecule type" value="Genomic_DNA"/>
</dbReference>
<sequence length="209" mass="23485">MISSRYALPVAILLLLALIPTIIHSYLGLIKNDGRSVQKIKPVLGNFSSLPSNRKPGWGEDTFGSQDWFERIYKDEQGHSIRLFAARSYDHKRLYHHPELALSYAKDFSNKGLMVLPGQPEIPVNLFRGASRADMAAFVLLYEDNFIANPISHQIQDSLNLLLSARKPMTLFYIADDMAPDNIPFSQTSAASLLDKAIRDFMAQQIPPP</sequence>
<dbReference type="AlphaFoldDB" id="A0A8S0X367"/>
<reference evidence="1 2" key="1">
    <citation type="submission" date="2020-02" db="EMBL/GenBank/DDBJ databases">
        <authorList>
            <person name="Hogendoorn C."/>
        </authorList>
    </citation>
    <scope>NUCLEOTIDE SEQUENCE [LARGE SCALE GENOMIC DNA]</scope>
    <source>
        <strain evidence="1">METHB21</strain>
    </source>
</reference>
<comment type="caution">
    <text evidence="1">The sequence shown here is derived from an EMBL/GenBank/DDBJ whole genome shotgun (WGS) entry which is preliminary data.</text>
</comment>
<accession>A0A8S0X367</accession>
<organism evidence="1 2">
    <name type="scientific">Candidatus Methylobacter favarea</name>
    <dbReference type="NCBI Taxonomy" id="2707345"/>
    <lineage>
        <taxon>Bacteria</taxon>
        <taxon>Pseudomonadati</taxon>
        <taxon>Pseudomonadota</taxon>
        <taxon>Gammaproteobacteria</taxon>
        <taxon>Methylococcales</taxon>
        <taxon>Methylococcaceae</taxon>
        <taxon>Methylobacter</taxon>
    </lineage>
</organism>
<proteinExistence type="predicted"/>
<dbReference type="RefSeq" id="WP_174627251.1">
    <property type="nucleotide sequence ID" value="NZ_CADCXN010000102.1"/>
</dbReference>
<keyword evidence="2" id="KW-1185">Reference proteome</keyword>